<organism evidence="2 4">
    <name type="scientific">Choiromyces venosus 120613-1</name>
    <dbReference type="NCBI Taxonomy" id="1336337"/>
    <lineage>
        <taxon>Eukaryota</taxon>
        <taxon>Fungi</taxon>
        <taxon>Dikarya</taxon>
        <taxon>Ascomycota</taxon>
        <taxon>Pezizomycotina</taxon>
        <taxon>Pezizomycetes</taxon>
        <taxon>Pezizales</taxon>
        <taxon>Tuberaceae</taxon>
        <taxon>Choiromyces</taxon>
    </lineage>
</organism>
<dbReference type="EMBL" id="ML120525">
    <property type="protein sequence ID" value="RPA90471.1"/>
    <property type="molecule type" value="Genomic_DNA"/>
</dbReference>
<name>A0A3N4ISD9_9PEZI</name>
<evidence type="ECO:0000256" key="1">
    <source>
        <dbReference type="SAM" id="Phobius"/>
    </source>
</evidence>
<reference evidence="2 4" key="1">
    <citation type="journal article" date="2018" name="Nat. Ecol. Evol.">
        <title>Pezizomycetes genomes reveal the molecular basis of ectomycorrhizal truffle lifestyle.</title>
        <authorList>
            <person name="Murat C."/>
            <person name="Payen T."/>
            <person name="Noel B."/>
            <person name="Kuo A."/>
            <person name="Morin E."/>
            <person name="Chen J."/>
            <person name="Kohler A."/>
            <person name="Krizsan K."/>
            <person name="Balestrini R."/>
            <person name="Da Silva C."/>
            <person name="Montanini B."/>
            <person name="Hainaut M."/>
            <person name="Levati E."/>
            <person name="Barry K.W."/>
            <person name="Belfiori B."/>
            <person name="Cichocki N."/>
            <person name="Clum A."/>
            <person name="Dockter R.B."/>
            <person name="Fauchery L."/>
            <person name="Guy J."/>
            <person name="Iotti M."/>
            <person name="Le Tacon F."/>
            <person name="Lindquist E.A."/>
            <person name="Lipzen A."/>
            <person name="Malagnac F."/>
            <person name="Mello A."/>
            <person name="Molinier V."/>
            <person name="Miyauchi S."/>
            <person name="Poulain J."/>
            <person name="Riccioni C."/>
            <person name="Rubini A."/>
            <person name="Sitrit Y."/>
            <person name="Splivallo R."/>
            <person name="Traeger S."/>
            <person name="Wang M."/>
            <person name="Zifcakova L."/>
            <person name="Wipf D."/>
            <person name="Zambonelli A."/>
            <person name="Paolocci F."/>
            <person name="Nowrousian M."/>
            <person name="Ottonello S."/>
            <person name="Baldrian P."/>
            <person name="Spatafora J.W."/>
            <person name="Henrissat B."/>
            <person name="Nagy L.G."/>
            <person name="Aury J.M."/>
            <person name="Wincker P."/>
            <person name="Grigoriev I.V."/>
            <person name="Bonfante P."/>
            <person name="Martin F.M."/>
        </authorList>
    </citation>
    <scope>NUCLEOTIDE SEQUENCE [LARGE SCALE GENOMIC DNA]</scope>
    <source>
        <strain evidence="2 4">120613-1</strain>
    </source>
</reference>
<feature type="non-terminal residue" evidence="2">
    <location>
        <position position="63"/>
    </location>
</feature>
<protein>
    <submittedName>
        <fullName evidence="2">Uncharacterized protein</fullName>
    </submittedName>
</protein>
<sequence length="63" mass="6913">MSSSSPLSIVSGSVSLPNFIVRYLFISSVVGLTDLTWAAGKYFSTSLRIKDRPVRNMQTLDDS</sequence>
<keyword evidence="1" id="KW-0472">Membrane</keyword>
<keyword evidence="4" id="KW-1185">Reference proteome</keyword>
<evidence type="ECO:0000313" key="2">
    <source>
        <dbReference type="EMBL" id="RPA88675.1"/>
    </source>
</evidence>
<dbReference type="EMBL" id="ML120716">
    <property type="protein sequence ID" value="RPA88675.1"/>
    <property type="molecule type" value="Genomic_DNA"/>
</dbReference>
<gene>
    <name evidence="3" type="ORF">L873DRAFT_1821066</name>
    <name evidence="2" type="ORF">L873DRAFT_1824207</name>
</gene>
<evidence type="ECO:0000313" key="3">
    <source>
        <dbReference type="EMBL" id="RPA90471.1"/>
    </source>
</evidence>
<dbReference type="AlphaFoldDB" id="A0A3N4ISD9"/>
<evidence type="ECO:0000313" key="4">
    <source>
        <dbReference type="Proteomes" id="UP000276215"/>
    </source>
</evidence>
<keyword evidence="1" id="KW-1133">Transmembrane helix</keyword>
<dbReference type="Proteomes" id="UP000276215">
    <property type="component" value="Unassembled WGS sequence"/>
</dbReference>
<feature type="transmembrane region" description="Helical" evidence="1">
    <location>
        <begin position="20"/>
        <end position="40"/>
    </location>
</feature>
<accession>A0A3N4ISD9</accession>
<proteinExistence type="predicted"/>
<keyword evidence="1" id="KW-0812">Transmembrane</keyword>